<comment type="caution">
    <text evidence="1">The sequence shown here is derived from an EMBL/GenBank/DDBJ whole genome shotgun (WGS) entry which is preliminary data.</text>
</comment>
<proteinExistence type="predicted"/>
<dbReference type="Gene3D" id="3.20.20.410">
    <property type="entry name" value="Protein of unknown function UPF0759"/>
    <property type="match status" value="1"/>
</dbReference>
<keyword evidence="2" id="KW-1185">Reference proteome</keyword>
<gene>
    <name evidence="1" type="ORF">IDJ77_08395</name>
</gene>
<dbReference type="InterPro" id="IPR002763">
    <property type="entry name" value="DUF72"/>
</dbReference>
<name>A0ABR7WR56_9SPHI</name>
<dbReference type="SUPFAM" id="SSF117396">
    <property type="entry name" value="TM1631-like"/>
    <property type="match status" value="1"/>
</dbReference>
<dbReference type="Pfam" id="PF01904">
    <property type="entry name" value="DUF72"/>
    <property type="match status" value="1"/>
</dbReference>
<evidence type="ECO:0000313" key="1">
    <source>
        <dbReference type="EMBL" id="MBD1363829.1"/>
    </source>
</evidence>
<dbReference type="InterPro" id="IPR036520">
    <property type="entry name" value="UPF0759_sf"/>
</dbReference>
<reference evidence="1 2" key="1">
    <citation type="submission" date="2020-09" db="EMBL/GenBank/DDBJ databases">
        <title>Novel species of Mucilaginibacter isolated from a glacier on the Tibetan Plateau.</title>
        <authorList>
            <person name="Liu Q."/>
            <person name="Xin Y.-H."/>
        </authorList>
    </citation>
    <scope>NUCLEOTIDE SEQUENCE [LARGE SCALE GENOMIC DNA]</scope>
    <source>
        <strain evidence="1 2">ZT4R22</strain>
    </source>
</reference>
<dbReference type="RefSeq" id="WP_191188508.1">
    <property type="nucleotide sequence ID" value="NZ_JACWMY010000004.1"/>
</dbReference>
<sequence>MENEGKYYSGTSGLVLPVPNKLSYPPNYQDKSRLCYYASLQNSIEVNSSFYKVPMAATVQKWAADVPENFCFTYKLWRNVTHNKGLIYNPEDITRFMQVIAQAGDKKGSLLVQFPASITIANRPQMEMLLQDIYNANTDGWHIAIEFRSKTWYRDDIYSLLRGYQMAIVLHDMPKSAPPMLEQDVPFVYLRFHGPGGSYRGSYSDEIISEYAGYIAEWLEEDKTVYTYFNNTMGDALNNLITLNEYVTAMR</sequence>
<dbReference type="PANTHER" id="PTHR30348">
    <property type="entry name" value="UNCHARACTERIZED PROTEIN YECE"/>
    <property type="match status" value="1"/>
</dbReference>
<dbReference type="PANTHER" id="PTHR30348:SF4">
    <property type="entry name" value="DUF72 DOMAIN-CONTAINING PROTEIN"/>
    <property type="match status" value="1"/>
</dbReference>
<accession>A0ABR7WR56</accession>
<dbReference type="EMBL" id="JACWMY010000004">
    <property type="protein sequence ID" value="MBD1363829.1"/>
    <property type="molecule type" value="Genomic_DNA"/>
</dbReference>
<evidence type="ECO:0000313" key="2">
    <source>
        <dbReference type="Proteomes" id="UP000606600"/>
    </source>
</evidence>
<protein>
    <submittedName>
        <fullName evidence="1">DUF72 domain-containing protein</fullName>
    </submittedName>
</protein>
<dbReference type="Proteomes" id="UP000606600">
    <property type="component" value="Unassembled WGS sequence"/>
</dbReference>
<organism evidence="1 2">
    <name type="scientific">Mucilaginibacter pankratovii</name>
    <dbReference type="NCBI Taxonomy" id="2772110"/>
    <lineage>
        <taxon>Bacteria</taxon>
        <taxon>Pseudomonadati</taxon>
        <taxon>Bacteroidota</taxon>
        <taxon>Sphingobacteriia</taxon>
        <taxon>Sphingobacteriales</taxon>
        <taxon>Sphingobacteriaceae</taxon>
        <taxon>Mucilaginibacter</taxon>
    </lineage>
</organism>